<dbReference type="AlphaFoldDB" id="A0A975B629"/>
<dbReference type="KEGG" id="dli:dnl_16870"/>
<dbReference type="Proteomes" id="UP000663720">
    <property type="component" value="Chromosome"/>
</dbReference>
<keyword evidence="2" id="KW-1185">Reference proteome</keyword>
<dbReference type="PANTHER" id="PTHR35866">
    <property type="entry name" value="PUTATIVE-RELATED"/>
    <property type="match status" value="1"/>
</dbReference>
<reference evidence="1" key="1">
    <citation type="journal article" date="2021" name="Microb. Physiol.">
        <title>Proteogenomic Insights into the Physiology of Marine, Sulfate-Reducing, Filamentous Desulfonema limicola and Desulfonema magnum.</title>
        <authorList>
            <person name="Schnaars V."/>
            <person name="Wohlbrand L."/>
            <person name="Scheve S."/>
            <person name="Hinrichs C."/>
            <person name="Reinhardt R."/>
            <person name="Rabus R."/>
        </authorList>
    </citation>
    <scope>NUCLEOTIDE SEQUENCE</scope>
    <source>
        <strain evidence="1">5ac10</strain>
    </source>
</reference>
<accession>A0A975B629</accession>
<evidence type="ECO:0000313" key="1">
    <source>
        <dbReference type="EMBL" id="QTA79417.1"/>
    </source>
</evidence>
<proteinExistence type="predicted"/>
<sequence>MKNIELDKIEQLPGRQLKKEDKFYFRCCPEVKCFNLCCRNLNLFLYPYDVIRLKTCLGITSDCFLEKYVDIVLRHGNYFPEVLLSMSENKEKTCPFLTDKGCSVYTDRPDTCRTFPVEHGLKFDSSGRKTEMLHFFKPPDFCLGQYEDQEWSLETWTNDQEAELYNKMTSQWAEVKNLFQNNPWKNEGTEGPRAKMSFMAVYNIDKFREFVFQSSFLKRYKIKNDFKKKIKKSDVQLLKLGFDWIKFYLWGIKPELFKSS</sequence>
<organism evidence="1 2">
    <name type="scientific">Desulfonema limicola</name>
    <dbReference type="NCBI Taxonomy" id="45656"/>
    <lineage>
        <taxon>Bacteria</taxon>
        <taxon>Pseudomonadati</taxon>
        <taxon>Thermodesulfobacteriota</taxon>
        <taxon>Desulfobacteria</taxon>
        <taxon>Desulfobacterales</taxon>
        <taxon>Desulfococcaceae</taxon>
        <taxon>Desulfonema</taxon>
    </lineage>
</organism>
<dbReference type="Pfam" id="PF03692">
    <property type="entry name" value="CxxCxxCC"/>
    <property type="match status" value="1"/>
</dbReference>
<name>A0A975B629_9BACT</name>
<protein>
    <submittedName>
        <fullName evidence="1">Zinc- or iron-chelating domain-containing protein</fullName>
    </submittedName>
</protein>
<dbReference type="PANTHER" id="PTHR35866:SF1">
    <property type="entry name" value="YKGJ FAMILY CYSTEINE CLUSTER PROTEIN"/>
    <property type="match status" value="1"/>
</dbReference>
<dbReference type="EMBL" id="CP061799">
    <property type="protein sequence ID" value="QTA79417.1"/>
    <property type="molecule type" value="Genomic_DNA"/>
</dbReference>
<gene>
    <name evidence="1" type="ORF">dnl_16870</name>
</gene>
<dbReference type="InterPro" id="IPR005358">
    <property type="entry name" value="Puta_zinc/iron-chelating_dom"/>
</dbReference>
<dbReference type="RefSeq" id="WP_207691172.1">
    <property type="nucleotide sequence ID" value="NZ_CP061799.1"/>
</dbReference>
<evidence type="ECO:0000313" key="2">
    <source>
        <dbReference type="Proteomes" id="UP000663720"/>
    </source>
</evidence>